<feature type="compositionally biased region" description="Low complexity" evidence="1">
    <location>
        <begin position="18"/>
        <end position="30"/>
    </location>
</feature>
<dbReference type="GO" id="GO:0007605">
    <property type="term" value="P:sensory perception of sound"/>
    <property type="evidence" value="ECO:0007669"/>
    <property type="project" value="InterPro"/>
</dbReference>
<dbReference type="InterPro" id="IPR028224">
    <property type="entry name" value="Otospiralin"/>
</dbReference>
<evidence type="ECO:0000313" key="2">
    <source>
        <dbReference type="Proteomes" id="UP001318040"/>
    </source>
</evidence>
<dbReference type="Pfam" id="PF15182">
    <property type="entry name" value="OTOS"/>
    <property type="match status" value="1"/>
</dbReference>
<protein>
    <submittedName>
        <fullName evidence="3">Otospiralin</fullName>
    </submittedName>
</protein>
<organism evidence="2 3">
    <name type="scientific">Petromyzon marinus</name>
    <name type="common">Sea lamprey</name>
    <dbReference type="NCBI Taxonomy" id="7757"/>
    <lineage>
        <taxon>Eukaryota</taxon>
        <taxon>Metazoa</taxon>
        <taxon>Chordata</taxon>
        <taxon>Craniata</taxon>
        <taxon>Vertebrata</taxon>
        <taxon>Cyclostomata</taxon>
        <taxon>Hyperoartia</taxon>
        <taxon>Petromyzontiformes</taxon>
        <taxon>Petromyzontidae</taxon>
        <taxon>Petromyzon</taxon>
    </lineage>
</organism>
<dbReference type="KEGG" id="pmrn:116938049"/>
<evidence type="ECO:0000256" key="1">
    <source>
        <dbReference type="SAM" id="MobiDB-lite"/>
    </source>
</evidence>
<dbReference type="PANTHER" id="PTHR35073:SF1">
    <property type="entry name" value="OTOSPIRALIN"/>
    <property type="match status" value="1"/>
</dbReference>
<sequence length="126" mass="13806">LRVSLRGSDEWSGCEPHSPGTSGGSSSSVSDCYRPTPLRPGHASRDLPGPAGRCSPLRLPGDARLQSPRPRRELPNWSYSASDFWAWVHELRATGAYDPHSDMARVYWAHFPVATTLGFEAGSQEE</sequence>
<keyword evidence="2" id="KW-1185">Reference proteome</keyword>
<dbReference type="Proteomes" id="UP001318040">
    <property type="component" value="Unplaced"/>
</dbReference>
<proteinExistence type="predicted"/>
<dbReference type="AlphaFoldDB" id="A0AAJ7SKS6"/>
<accession>A0AAJ7SKS6</accession>
<dbReference type="CTD" id="150677"/>
<gene>
    <name evidence="3" type="primary">OTOS</name>
</gene>
<reference evidence="3" key="1">
    <citation type="submission" date="2025-08" db="UniProtKB">
        <authorList>
            <consortium name="RefSeq"/>
        </authorList>
    </citation>
    <scope>IDENTIFICATION</scope>
    <source>
        <tissue evidence="3">Sperm</tissue>
    </source>
</reference>
<dbReference type="PANTHER" id="PTHR35073">
    <property type="entry name" value="OTOSPIRALIN"/>
    <property type="match status" value="1"/>
</dbReference>
<dbReference type="RefSeq" id="XP_032801114.1">
    <property type="nucleotide sequence ID" value="XM_032945223.1"/>
</dbReference>
<feature type="region of interest" description="Disordered" evidence="1">
    <location>
        <begin position="1"/>
        <end position="74"/>
    </location>
</feature>
<feature type="non-terminal residue" evidence="3">
    <location>
        <position position="1"/>
    </location>
</feature>
<name>A0AAJ7SKS6_PETMA</name>
<evidence type="ECO:0000313" key="3">
    <source>
        <dbReference type="RefSeq" id="XP_032801114.1"/>
    </source>
</evidence>